<keyword evidence="2" id="KW-1185">Reference proteome</keyword>
<evidence type="ECO:0000313" key="1">
    <source>
        <dbReference type="EMBL" id="BCS98179.1"/>
    </source>
</evidence>
<proteinExistence type="predicted"/>
<name>A0ABN6F773_9BACT</name>
<dbReference type="EMBL" id="AP024488">
    <property type="protein sequence ID" value="BCS98179.1"/>
    <property type="molecule type" value="Genomic_DNA"/>
</dbReference>
<dbReference type="Proteomes" id="UP001320148">
    <property type="component" value="Chromosome"/>
</dbReference>
<evidence type="ECO:0000313" key="2">
    <source>
        <dbReference type="Proteomes" id="UP001320148"/>
    </source>
</evidence>
<protein>
    <submittedName>
        <fullName evidence="1">Uncharacterized protein</fullName>
    </submittedName>
</protein>
<gene>
    <name evidence="1" type="ORF">DSLASN_38110</name>
</gene>
<reference evidence="1 2" key="1">
    <citation type="submission" date="2021-02" db="EMBL/GenBank/DDBJ databases">
        <title>Complete genome of Desulfoluna sp. strain ASN36.</title>
        <authorList>
            <person name="Takahashi A."/>
            <person name="Kojima H."/>
            <person name="Fukui M."/>
        </authorList>
    </citation>
    <scope>NUCLEOTIDE SEQUENCE [LARGE SCALE GENOMIC DNA]</scope>
    <source>
        <strain evidence="1 2">ASN36</strain>
    </source>
</reference>
<sequence length="431" mass="48528">MTFPLFTEWALWLFVVLAPVLVLVVVRALRVVTWAFSLTREIRDLKTRAKAAPADEAAAIAVVVSRCESILNAPYPELPTLEGLYAYLTEVASAFHPEAKRPELKVSIGHLIRTLNRSIDRFETVLERPGVERLRRVRIATVKTNARRFQRLSAFPPVRWYLRFRQWLSGMNVLRLLLIPDPVSWLIYLSSNLSVMVLGKCLLVDLQLFVGRTALELYGDPLVEGDARALEEENPQSVEEALEELQGLDDAPPVSMDPALAPLRKRITGLSAFLHTTPDLKTFRDTVVESAEIIAQSHFPESENPLDETRIGPILERTRHLLADVGKGEEIPVAGRIYRVRLDTLESARRFADETIPKSVKDALTTGKKAYTWLKWPLAAYRLTAKGGLFKVAAGLGWRTAGKGITLFLYGRLYDRSMEEVDGVCKRSKEM</sequence>
<dbReference type="RefSeq" id="WP_236889589.1">
    <property type="nucleotide sequence ID" value="NZ_AP024488.1"/>
</dbReference>
<organism evidence="1 2">
    <name type="scientific">Desulfoluna limicola</name>
    <dbReference type="NCBI Taxonomy" id="2810562"/>
    <lineage>
        <taxon>Bacteria</taxon>
        <taxon>Pseudomonadati</taxon>
        <taxon>Thermodesulfobacteriota</taxon>
        <taxon>Desulfobacteria</taxon>
        <taxon>Desulfobacterales</taxon>
        <taxon>Desulfolunaceae</taxon>
        <taxon>Desulfoluna</taxon>
    </lineage>
</organism>
<accession>A0ABN6F773</accession>